<keyword evidence="3 7" id="KW-0210">Decarboxylase</keyword>
<dbReference type="SUPFAM" id="SSF51366">
    <property type="entry name" value="Ribulose-phoshate binding barrel"/>
    <property type="match status" value="1"/>
</dbReference>
<protein>
    <recommendedName>
        <fullName evidence="7">Orotidine 5'-phosphate decarboxylase</fullName>
        <ecNumber evidence="7">4.1.1.23</ecNumber>
    </recommendedName>
    <alternativeName>
        <fullName evidence="7">OMP decarboxylase</fullName>
        <shortName evidence="7">OMPDCase</shortName>
        <shortName evidence="7">OMPdecase</shortName>
    </alternativeName>
</protein>
<dbReference type="PROSITE" id="PS00156">
    <property type="entry name" value="OMPDECASE"/>
    <property type="match status" value="1"/>
</dbReference>
<feature type="binding site" evidence="7">
    <location>
        <position position="218"/>
    </location>
    <ligand>
        <name>substrate</name>
    </ligand>
</feature>
<dbReference type="Proteomes" id="UP000051521">
    <property type="component" value="Unassembled WGS sequence"/>
</dbReference>
<organism evidence="10 11">
    <name type="scientific">Lactobacillus gigeriorum DSM 23908 = CRBIP 24.85</name>
    <dbReference type="NCBI Taxonomy" id="1423751"/>
    <lineage>
        <taxon>Bacteria</taxon>
        <taxon>Bacillati</taxon>
        <taxon>Bacillota</taxon>
        <taxon>Bacilli</taxon>
        <taxon>Lactobacillales</taxon>
        <taxon>Lactobacillaceae</taxon>
        <taxon>Lactobacillus</taxon>
    </lineage>
</organism>
<comment type="subunit">
    <text evidence="7">Homodimer.</text>
</comment>
<evidence type="ECO:0000256" key="6">
    <source>
        <dbReference type="ARBA" id="ARBA00049157"/>
    </source>
</evidence>
<feature type="domain" description="Orotidine 5'-phosphate decarboxylase" evidence="9">
    <location>
        <begin position="8"/>
        <end position="234"/>
    </location>
</feature>
<sequence>MEEKMAKPVFVALDVASKEELDNLLAQLGDPKETSIKIGMELFYHLGGEIVVDLAKKGYNIFLDLKMHDIPNTVYNGAKQIASLGIKYTTVHALGGSEMIYAAKTGLVAGTPIGQPVPKLLAVTELTSISDEILKNEQHCDLPMNEQVISLAKMAKKAGADGVICSPLEVKTLHEKVGDNFLYVTPGIRLQQNTDDDQSRIATPAQAKIWGSSAIVVGRPITQAEDPQAVYDMIKKEFN</sequence>
<comment type="pathway">
    <text evidence="2 7 8">Pyrimidine metabolism; UMP biosynthesis via de novo pathway; UMP from orotate: step 2/2.</text>
</comment>
<proteinExistence type="inferred from homology"/>
<feature type="binding site" evidence="7">
    <location>
        <position position="189"/>
    </location>
    <ligand>
        <name>substrate</name>
    </ligand>
</feature>
<reference evidence="10 11" key="1">
    <citation type="journal article" date="2015" name="Genome Announc.">
        <title>Expanding the biotechnology potential of lactobacilli through comparative genomics of 213 strains and associated genera.</title>
        <authorList>
            <person name="Sun Z."/>
            <person name="Harris H.M."/>
            <person name="McCann A."/>
            <person name="Guo C."/>
            <person name="Argimon S."/>
            <person name="Zhang W."/>
            <person name="Yang X."/>
            <person name="Jeffery I.B."/>
            <person name="Cooney J.C."/>
            <person name="Kagawa T.F."/>
            <person name="Liu W."/>
            <person name="Song Y."/>
            <person name="Salvetti E."/>
            <person name="Wrobel A."/>
            <person name="Rasinkangas P."/>
            <person name="Parkhill J."/>
            <person name="Rea M.C."/>
            <person name="O'Sullivan O."/>
            <person name="Ritari J."/>
            <person name="Douillard F.P."/>
            <person name="Paul Ross R."/>
            <person name="Yang R."/>
            <person name="Briner A.E."/>
            <person name="Felis G.E."/>
            <person name="de Vos W.M."/>
            <person name="Barrangou R."/>
            <person name="Klaenhammer T.R."/>
            <person name="Caufield P.W."/>
            <person name="Cui Y."/>
            <person name="Zhang H."/>
            <person name="O'Toole P.W."/>
        </authorList>
    </citation>
    <scope>NUCLEOTIDE SEQUENCE [LARGE SCALE GENOMIC DNA]</scope>
    <source>
        <strain evidence="10 11">DSM 23908</strain>
    </source>
</reference>
<comment type="similarity">
    <text evidence="7">Belongs to the OMP decarboxylase family. Type 1 subfamily.</text>
</comment>
<feature type="binding site" evidence="7">
    <location>
        <position position="37"/>
    </location>
    <ligand>
        <name>substrate</name>
    </ligand>
</feature>
<evidence type="ECO:0000313" key="10">
    <source>
        <dbReference type="EMBL" id="KRN10295.1"/>
    </source>
</evidence>
<evidence type="ECO:0000313" key="11">
    <source>
        <dbReference type="Proteomes" id="UP000051521"/>
    </source>
</evidence>
<feature type="binding site" evidence="7">
    <location>
        <position position="14"/>
    </location>
    <ligand>
        <name>substrate</name>
    </ligand>
</feature>
<evidence type="ECO:0000256" key="7">
    <source>
        <dbReference type="HAMAP-Rule" id="MF_01200"/>
    </source>
</evidence>
<keyword evidence="4 7" id="KW-0665">Pyrimidine biosynthesis</keyword>
<dbReference type="EC" id="4.1.1.23" evidence="7"/>
<dbReference type="InterPro" id="IPR013785">
    <property type="entry name" value="Aldolase_TIM"/>
</dbReference>
<evidence type="ECO:0000256" key="8">
    <source>
        <dbReference type="RuleBase" id="RU000512"/>
    </source>
</evidence>
<feature type="binding site" evidence="7">
    <location>
        <position position="219"/>
    </location>
    <ligand>
        <name>substrate</name>
    </ligand>
</feature>
<feature type="binding site" evidence="7">
    <location>
        <begin position="64"/>
        <end position="73"/>
    </location>
    <ligand>
        <name>substrate</name>
    </ligand>
</feature>
<dbReference type="EMBL" id="AYZO01000032">
    <property type="protein sequence ID" value="KRN10295.1"/>
    <property type="molecule type" value="Genomic_DNA"/>
</dbReference>
<evidence type="ECO:0000259" key="9">
    <source>
        <dbReference type="SMART" id="SM00934"/>
    </source>
</evidence>
<gene>
    <name evidence="7" type="primary">pyrF</name>
    <name evidence="10" type="ORF">FC38_GL001173</name>
</gene>
<keyword evidence="5 7" id="KW-0456">Lyase</keyword>
<evidence type="ECO:0000256" key="1">
    <source>
        <dbReference type="ARBA" id="ARBA00002356"/>
    </source>
</evidence>
<dbReference type="InterPro" id="IPR011060">
    <property type="entry name" value="RibuloseP-bd_barrel"/>
</dbReference>
<evidence type="ECO:0000256" key="2">
    <source>
        <dbReference type="ARBA" id="ARBA00004861"/>
    </source>
</evidence>
<accession>A0ABR5PX72</accession>
<dbReference type="Pfam" id="PF00215">
    <property type="entry name" value="OMPdecase"/>
    <property type="match status" value="1"/>
</dbReference>
<dbReference type="PANTHER" id="PTHR32119">
    <property type="entry name" value="OROTIDINE 5'-PHOSPHATE DECARBOXYLASE"/>
    <property type="match status" value="1"/>
</dbReference>
<feature type="binding site" evidence="7">
    <location>
        <position position="127"/>
    </location>
    <ligand>
        <name>substrate</name>
    </ligand>
</feature>
<dbReference type="InterPro" id="IPR014732">
    <property type="entry name" value="OMPdecase"/>
</dbReference>
<comment type="catalytic activity">
    <reaction evidence="6 7 8">
        <text>orotidine 5'-phosphate + H(+) = UMP + CO2</text>
        <dbReference type="Rhea" id="RHEA:11596"/>
        <dbReference type="ChEBI" id="CHEBI:15378"/>
        <dbReference type="ChEBI" id="CHEBI:16526"/>
        <dbReference type="ChEBI" id="CHEBI:57538"/>
        <dbReference type="ChEBI" id="CHEBI:57865"/>
        <dbReference type="EC" id="4.1.1.23"/>
    </reaction>
</comment>
<comment type="caution">
    <text evidence="10">The sequence shown here is derived from an EMBL/GenBank/DDBJ whole genome shotgun (WGS) entry which is preliminary data.</text>
</comment>
<dbReference type="SMART" id="SM00934">
    <property type="entry name" value="OMPdecase"/>
    <property type="match status" value="1"/>
</dbReference>
<dbReference type="CDD" id="cd04725">
    <property type="entry name" value="OMP_decarboxylase_like"/>
    <property type="match status" value="1"/>
</dbReference>
<dbReference type="NCBIfam" id="TIGR01740">
    <property type="entry name" value="pyrF"/>
    <property type="match status" value="1"/>
</dbReference>
<evidence type="ECO:0000256" key="3">
    <source>
        <dbReference type="ARBA" id="ARBA00022793"/>
    </source>
</evidence>
<dbReference type="InterPro" id="IPR018089">
    <property type="entry name" value="OMPdecase_AS"/>
</dbReference>
<keyword evidence="11" id="KW-1185">Reference proteome</keyword>
<evidence type="ECO:0000256" key="4">
    <source>
        <dbReference type="ARBA" id="ARBA00022975"/>
    </source>
</evidence>
<feature type="active site" description="Proton donor" evidence="7">
    <location>
        <position position="66"/>
    </location>
</feature>
<dbReference type="NCBIfam" id="NF001273">
    <property type="entry name" value="PRK00230.1"/>
    <property type="match status" value="1"/>
</dbReference>
<dbReference type="HAMAP" id="MF_01200_B">
    <property type="entry name" value="OMPdecase_type1_B"/>
    <property type="match status" value="1"/>
</dbReference>
<evidence type="ECO:0000256" key="5">
    <source>
        <dbReference type="ARBA" id="ARBA00023239"/>
    </source>
</evidence>
<dbReference type="InterPro" id="IPR001754">
    <property type="entry name" value="OMPdeCOase_dom"/>
</dbReference>
<dbReference type="PANTHER" id="PTHR32119:SF2">
    <property type="entry name" value="OROTIDINE 5'-PHOSPHATE DECARBOXYLASE"/>
    <property type="match status" value="1"/>
</dbReference>
<feature type="binding site" evidence="7">
    <location>
        <position position="198"/>
    </location>
    <ligand>
        <name>substrate</name>
    </ligand>
</feature>
<comment type="function">
    <text evidence="1 7">Catalyzes the decarboxylation of orotidine 5'-monophosphate (OMP) to uridine 5'-monophosphate (UMP).</text>
</comment>
<name>A0ABR5PX72_9LACO</name>
<dbReference type="InterPro" id="IPR047596">
    <property type="entry name" value="OMPdecase_bac"/>
</dbReference>
<dbReference type="Gene3D" id="3.20.20.70">
    <property type="entry name" value="Aldolase class I"/>
    <property type="match status" value="1"/>
</dbReference>